<comment type="caution">
    <text evidence="1">The sequence shown here is derived from an EMBL/GenBank/DDBJ whole genome shotgun (WGS) entry which is preliminary data.</text>
</comment>
<dbReference type="EMBL" id="VOSK01000042">
    <property type="protein sequence ID" value="MPR26219.1"/>
    <property type="molecule type" value="Genomic_DNA"/>
</dbReference>
<accession>A0A5N7MII2</accession>
<dbReference type="OrthoDB" id="7353849at2"/>
<evidence type="ECO:0000313" key="2">
    <source>
        <dbReference type="Proteomes" id="UP000403266"/>
    </source>
</evidence>
<reference evidence="1 2" key="1">
    <citation type="journal article" date="2019" name="Syst. Appl. Microbiol.">
        <title>Microvirga tunisiensis sp. nov., a root nodule symbiotic bacterium isolated from Lupinus micranthus and L. luteus grown in Northern Tunisia.</title>
        <authorList>
            <person name="Msaddak A."/>
            <person name="Rejili M."/>
            <person name="Duran D."/>
            <person name="Mars M."/>
            <person name="Palacios J.M."/>
            <person name="Ruiz-Argueso T."/>
            <person name="Rey L."/>
            <person name="Imperial J."/>
        </authorList>
    </citation>
    <scope>NUCLEOTIDE SEQUENCE [LARGE SCALE GENOMIC DNA]</scope>
    <source>
        <strain evidence="1 2">Lmie10</strain>
    </source>
</reference>
<dbReference type="AlphaFoldDB" id="A0A5N7MII2"/>
<dbReference type="Proteomes" id="UP000403266">
    <property type="component" value="Unassembled WGS sequence"/>
</dbReference>
<keyword evidence="2" id="KW-1185">Reference proteome</keyword>
<organism evidence="1 2">
    <name type="scientific">Microvirga tunisiensis</name>
    <dbReference type="NCBI Taxonomy" id="2108360"/>
    <lineage>
        <taxon>Bacteria</taxon>
        <taxon>Pseudomonadati</taxon>
        <taxon>Pseudomonadota</taxon>
        <taxon>Alphaproteobacteria</taxon>
        <taxon>Hyphomicrobiales</taxon>
        <taxon>Methylobacteriaceae</taxon>
        <taxon>Microvirga</taxon>
    </lineage>
</organism>
<protein>
    <submittedName>
        <fullName evidence="1">Uncharacterized protein</fullName>
    </submittedName>
</protein>
<name>A0A5N7MII2_9HYPH</name>
<proteinExistence type="predicted"/>
<sequence>MWRVTDKQLEAGIRQGDILLVKERGTPKGECVEGTEATVAATHLVKARCFIRGPKHLFALDPAIYHTKGQHDAIYADSDGWHSVRVADETTPWNWSIRLGD</sequence>
<gene>
    <name evidence="1" type="ORF">FS320_13510</name>
</gene>
<evidence type="ECO:0000313" key="1">
    <source>
        <dbReference type="EMBL" id="MPR26219.1"/>
    </source>
</evidence>